<gene>
    <name evidence="6 9" type="primary">argC</name>
    <name evidence="9" type="ORF">ACFTOW_08720</name>
</gene>
<keyword evidence="4 6" id="KW-0521">NADP</keyword>
<dbReference type="Pfam" id="PF01118">
    <property type="entry name" value="Semialdhyde_dh"/>
    <property type="match status" value="1"/>
</dbReference>
<dbReference type="EC" id="1.2.1.38" evidence="6"/>
<evidence type="ECO:0000259" key="8">
    <source>
        <dbReference type="SMART" id="SM00859"/>
    </source>
</evidence>
<organism evidence="9 10">
    <name type="scientific">Lacimonas salitolerans</name>
    <dbReference type="NCBI Taxonomy" id="1323750"/>
    <lineage>
        <taxon>Bacteria</taxon>
        <taxon>Pseudomonadati</taxon>
        <taxon>Pseudomonadota</taxon>
        <taxon>Alphaproteobacteria</taxon>
        <taxon>Rhodobacterales</taxon>
        <taxon>Paracoccaceae</taxon>
        <taxon>Lacimonas</taxon>
    </lineage>
</organism>
<name>A0ABW4EDQ8_9RHOB</name>
<feature type="domain" description="Semialdehyde dehydrogenase NAD-binding" evidence="8">
    <location>
        <begin position="4"/>
        <end position="105"/>
    </location>
</feature>
<dbReference type="InterPro" id="IPR036291">
    <property type="entry name" value="NAD(P)-bd_dom_sf"/>
</dbReference>
<sequence length="307" mass="32363">MAWNVFIDGEAGTTGLQIRERLIARGDITLVQLPDDRRKDDTARAEAYAKADVAILCLPDDAARAAVQMAKPHGTRIIDASTAHRVNPDWVFGFAEIDAGQRARIAAAQHVSNPGCYSTGAIALLHPLIVAGLLEADAPVTINAVSGYTGGGKALIAEFEGGTAPDHFVYGLEHKHKHIPEIVRSAGLNRAPVFVPSVGKYAQGMVVQIPLHLPDGQTPADLTACLQAHYAGQRFVQVVEPVDIGPRVDPQRLNGTNRMELAVFPSEDGTRAVLLAVLDNLGKGASGAAVQNLNIMLGVDEGAGLSG</sequence>
<dbReference type="InterPro" id="IPR023013">
    <property type="entry name" value="AGPR_AS"/>
</dbReference>
<feature type="active site" evidence="6 7">
    <location>
        <position position="116"/>
    </location>
</feature>
<dbReference type="EMBL" id="JBHUDD010000052">
    <property type="protein sequence ID" value="MFD1509482.1"/>
    <property type="molecule type" value="Genomic_DNA"/>
</dbReference>
<keyword evidence="5 6" id="KW-0560">Oxidoreductase</keyword>
<dbReference type="Gene3D" id="3.40.50.720">
    <property type="entry name" value="NAD(P)-binding Rossmann-like Domain"/>
    <property type="match status" value="1"/>
</dbReference>
<dbReference type="Gene3D" id="3.30.360.10">
    <property type="entry name" value="Dihydrodipicolinate Reductase, domain 2"/>
    <property type="match status" value="1"/>
</dbReference>
<dbReference type="Pfam" id="PF22698">
    <property type="entry name" value="Semialdhyde_dhC_1"/>
    <property type="match status" value="1"/>
</dbReference>
<evidence type="ECO:0000256" key="5">
    <source>
        <dbReference type="ARBA" id="ARBA00023002"/>
    </source>
</evidence>
<comment type="function">
    <text evidence="6">Catalyzes the NADPH-dependent reduction of N-acetyl-5-glutamyl phosphate to yield N-acetyl-L-glutamate 5-semialdehyde.</text>
</comment>
<dbReference type="PROSITE" id="PS01224">
    <property type="entry name" value="ARGC"/>
    <property type="match status" value="1"/>
</dbReference>
<evidence type="ECO:0000313" key="10">
    <source>
        <dbReference type="Proteomes" id="UP001597186"/>
    </source>
</evidence>
<comment type="similarity">
    <text evidence="6">Belongs to the NAGSA dehydrogenase family. Type 2 subfamily.</text>
</comment>
<evidence type="ECO:0000256" key="4">
    <source>
        <dbReference type="ARBA" id="ARBA00022857"/>
    </source>
</evidence>
<dbReference type="HAMAP" id="MF_01110">
    <property type="entry name" value="ArgC_type2"/>
    <property type="match status" value="1"/>
</dbReference>
<evidence type="ECO:0000256" key="1">
    <source>
        <dbReference type="ARBA" id="ARBA00022490"/>
    </source>
</evidence>
<dbReference type="Proteomes" id="UP001597186">
    <property type="component" value="Unassembled WGS sequence"/>
</dbReference>
<dbReference type="CDD" id="cd17896">
    <property type="entry name" value="AGPR_2_N"/>
    <property type="match status" value="1"/>
</dbReference>
<dbReference type="SMART" id="SM00859">
    <property type="entry name" value="Semialdhyde_dh"/>
    <property type="match status" value="1"/>
</dbReference>
<accession>A0ABW4EDQ8</accession>
<dbReference type="CDD" id="cd23935">
    <property type="entry name" value="AGPR_2_C"/>
    <property type="match status" value="1"/>
</dbReference>
<dbReference type="GO" id="GO:0003942">
    <property type="term" value="F:N-acetyl-gamma-glutamyl-phosphate reductase activity"/>
    <property type="evidence" value="ECO:0007669"/>
    <property type="project" value="UniProtKB-EC"/>
</dbReference>
<dbReference type="InterPro" id="IPR050085">
    <property type="entry name" value="AGPR"/>
</dbReference>
<evidence type="ECO:0000256" key="3">
    <source>
        <dbReference type="ARBA" id="ARBA00022605"/>
    </source>
</evidence>
<protein>
    <recommendedName>
        <fullName evidence="6">N-acetyl-gamma-glutamyl-phosphate reductase</fullName>
        <shortName evidence="6">AGPR</shortName>
        <ecNumber evidence="6">1.2.1.38</ecNumber>
    </recommendedName>
    <alternativeName>
        <fullName evidence="6">N-acetyl-glutamate semialdehyde dehydrogenase</fullName>
        <shortName evidence="6">NAGSA dehydrogenase</shortName>
    </alternativeName>
</protein>
<dbReference type="RefSeq" id="WP_379914684.1">
    <property type="nucleotide sequence ID" value="NZ_JBHUDD010000052.1"/>
</dbReference>
<dbReference type="PANTHER" id="PTHR32338">
    <property type="entry name" value="N-ACETYL-GAMMA-GLUTAMYL-PHOSPHATE REDUCTASE, CHLOROPLASTIC-RELATED-RELATED"/>
    <property type="match status" value="1"/>
</dbReference>
<evidence type="ECO:0000256" key="7">
    <source>
        <dbReference type="PROSITE-ProRule" id="PRU10010"/>
    </source>
</evidence>
<comment type="catalytic activity">
    <reaction evidence="6">
        <text>N-acetyl-L-glutamate 5-semialdehyde + phosphate + NADP(+) = N-acetyl-L-glutamyl 5-phosphate + NADPH + H(+)</text>
        <dbReference type="Rhea" id="RHEA:21588"/>
        <dbReference type="ChEBI" id="CHEBI:15378"/>
        <dbReference type="ChEBI" id="CHEBI:29123"/>
        <dbReference type="ChEBI" id="CHEBI:43474"/>
        <dbReference type="ChEBI" id="CHEBI:57783"/>
        <dbReference type="ChEBI" id="CHEBI:57936"/>
        <dbReference type="ChEBI" id="CHEBI:58349"/>
        <dbReference type="EC" id="1.2.1.38"/>
    </reaction>
</comment>
<dbReference type="InterPro" id="IPR010136">
    <property type="entry name" value="AGPR_type-2"/>
</dbReference>
<dbReference type="NCBIfam" id="TIGR01851">
    <property type="entry name" value="argC_other"/>
    <property type="match status" value="1"/>
</dbReference>
<dbReference type="SUPFAM" id="SSF51735">
    <property type="entry name" value="NAD(P)-binding Rossmann-fold domains"/>
    <property type="match status" value="1"/>
</dbReference>
<dbReference type="PANTHER" id="PTHR32338:SF10">
    <property type="entry name" value="N-ACETYL-GAMMA-GLUTAMYL-PHOSPHATE REDUCTASE, CHLOROPLASTIC-RELATED"/>
    <property type="match status" value="1"/>
</dbReference>
<evidence type="ECO:0000256" key="6">
    <source>
        <dbReference type="HAMAP-Rule" id="MF_01110"/>
    </source>
</evidence>
<evidence type="ECO:0000313" key="9">
    <source>
        <dbReference type="EMBL" id="MFD1509482.1"/>
    </source>
</evidence>
<dbReference type="SUPFAM" id="SSF55347">
    <property type="entry name" value="Glyceraldehyde-3-phosphate dehydrogenase-like, C-terminal domain"/>
    <property type="match status" value="1"/>
</dbReference>
<keyword evidence="2 6" id="KW-0055">Arginine biosynthesis</keyword>
<keyword evidence="1 6" id="KW-0963">Cytoplasm</keyword>
<keyword evidence="10" id="KW-1185">Reference proteome</keyword>
<evidence type="ECO:0000256" key="2">
    <source>
        <dbReference type="ARBA" id="ARBA00022571"/>
    </source>
</evidence>
<dbReference type="InterPro" id="IPR058924">
    <property type="entry name" value="AGPR_dimerisation_dom"/>
</dbReference>
<comment type="subcellular location">
    <subcellularLocation>
        <location evidence="6">Cytoplasm</location>
    </subcellularLocation>
</comment>
<keyword evidence="3 6" id="KW-0028">Amino-acid biosynthesis</keyword>
<proteinExistence type="inferred from homology"/>
<reference evidence="10" key="1">
    <citation type="journal article" date="2019" name="Int. J. Syst. Evol. Microbiol.">
        <title>The Global Catalogue of Microorganisms (GCM) 10K type strain sequencing project: providing services to taxonomists for standard genome sequencing and annotation.</title>
        <authorList>
            <consortium name="The Broad Institute Genomics Platform"/>
            <consortium name="The Broad Institute Genome Sequencing Center for Infectious Disease"/>
            <person name="Wu L."/>
            <person name="Ma J."/>
        </authorList>
    </citation>
    <scope>NUCLEOTIDE SEQUENCE [LARGE SCALE GENOMIC DNA]</scope>
    <source>
        <strain evidence="10">CGMCC 1.12477</strain>
    </source>
</reference>
<comment type="caution">
    <text evidence="9">The sequence shown here is derived from an EMBL/GenBank/DDBJ whole genome shotgun (WGS) entry which is preliminary data.</text>
</comment>
<comment type="pathway">
    <text evidence="6">Amino-acid biosynthesis; L-arginine biosynthesis; N(2)-acetyl-L-ornithine from L-glutamate: step 3/4.</text>
</comment>
<dbReference type="InterPro" id="IPR000534">
    <property type="entry name" value="Semialdehyde_DH_NAD-bd"/>
</dbReference>